<dbReference type="OrthoDB" id="10364115at2759"/>
<comment type="caution">
    <text evidence="1">The sequence shown here is derived from an EMBL/GenBank/DDBJ whole genome shotgun (WGS) entry which is preliminary data.</text>
</comment>
<sequence length="416" mass="48747">MSSKFIIYFLVELYIQIYKCSNIQMGSIFIDVFSLLNIKYENSNSHISEGITKKLFRISNNSKLISNNDLITNTLDSLEYKDNYNSDKYMNYIKYGNIKDFDKFLENRNFDNLKLLSPNYNTELNIKNITDKSMNLKNSYNLEDNFKPIEEISYFTHNYSIYDNININTSSLTNNSSNKFKFYYIGPQILSYNSESNYKNESNIFGMPYVYWIKDNYRNESYPVCEIKSCKKFSEEPLIKEIIESNITKEFCKSNDLNGLFISNNISDLNSNNILIYNDINNSRFEISEIGHNQIGFRMLKQKVKKKKKNFFDKLKTTLKWFVCAETLLAGCACCLMITETCLIAVSESSNGYDMTMYDPYDYDPYRYPPEPIRVNNPLQNKDNIHLGINSRSRYRENKLTQPIEGLSLLDILADI</sequence>
<proteinExistence type="predicted"/>
<organism evidence="1 2">
    <name type="scientific">Cryptosporidium andersoni</name>
    <dbReference type="NCBI Taxonomy" id="117008"/>
    <lineage>
        <taxon>Eukaryota</taxon>
        <taxon>Sar</taxon>
        <taxon>Alveolata</taxon>
        <taxon>Apicomplexa</taxon>
        <taxon>Conoidasida</taxon>
        <taxon>Coccidia</taxon>
        <taxon>Eucoccidiorida</taxon>
        <taxon>Eimeriorina</taxon>
        <taxon>Cryptosporidiidae</taxon>
        <taxon>Cryptosporidium</taxon>
    </lineage>
</organism>
<dbReference type="AlphaFoldDB" id="A0A1J4MQC6"/>
<evidence type="ECO:0000313" key="2">
    <source>
        <dbReference type="Proteomes" id="UP000186804"/>
    </source>
</evidence>
<evidence type="ECO:0000313" key="1">
    <source>
        <dbReference type="EMBL" id="OII75101.1"/>
    </source>
</evidence>
<dbReference type="VEuPathDB" id="CryptoDB:cand_004620"/>
<dbReference type="Proteomes" id="UP000186804">
    <property type="component" value="Unassembled WGS sequence"/>
</dbReference>
<dbReference type="EMBL" id="LRBS01000091">
    <property type="protein sequence ID" value="OII75101.1"/>
    <property type="molecule type" value="Genomic_DNA"/>
</dbReference>
<dbReference type="RefSeq" id="XP_067067371.1">
    <property type="nucleotide sequence ID" value="XM_067210705.1"/>
</dbReference>
<name>A0A1J4MQC6_9CRYT</name>
<protein>
    <submittedName>
        <fullName evidence="1">Uncharacterized protein</fullName>
    </submittedName>
</protein>
<accession>A0A1J4MQC6</accession>
<dbReference type="GeneID" id="92364647"/>
<gene>
    <name evidence="1" type="ORF">cand_004620</name>
</gene>
<keyword evidence="2" id="KW-1185">Reference proteome</keyword>
<reference evidence="1 2" key="1">
    <citation type="submission" date="2016-10" db="EMBL/GenBank/DDBJ databases">
        <title>Reductive evolution of mitochondrial metabolism and differential evolution of invasion-related proteins in Cryptosporidium.</title>
        <authorList>
            <person name="Liu S."/>
            <person name="Roellig D.M."/>
            <person name="Guo Y."/>
            <person name="Li N."/>
            <person name="Frace M.A."/>
            <person name="Tang K."/>
            <person name="Zhang L."/>
            <person name="Feng Y."/>
            <person name="Xiao L."/>
        </authorList>
    </citation>
    <scope>NUCLEOTIDE SEQUENCE [LARGE SCALE GENOMIC DNA]</scope>
    <source>
        <strain evidence="1">30847</strain>
    </source>
</reference>